<organism evidence="10 11">
    <name type="scientific">Candidatus Viadribacter manganicus</name>
    <dbReference type="NCBI Taxonomy" id="1759059"/>
    <lineage>
        <taxon>Bacteria</taxon>
        <taxon>Pseudomonadati</taxon>
        <taxon>Pseudomonadota</taxon>
        <taxon>Alphaproteobacteria</taxon>
        <taxon>Hyphomonadales</taxon>
        <taxon>Hyphomonadaceae</taxon>
        <taxon>Candidatus Viadribacter</taxon>
    </lineage>
</organism>
<dbReference type="FunCoup" id="A0A1B1ADA4">
    <property type="interactions" value="186"/>
</dbReference>
<keyword evidence="2" id="KW-1003">Cell membrane</keyword>
<dbReference type="STRING" id="1759059.ATE48_00660"/>
<sequence>MVRRLTHTERLMLLQFRNITRGWIATIIVGLVGLATVLFLIPNSGFNIGGSNAVANVGGRDITPPELTREMELTLRGERANGNNISQQEAVDAGLHLRLLEGMINRVAMYVYADKVGVSASDLMVANRIREIPAVHNAVTGAFDETSYEAFLQQMRYTQPEFERDVRGDLTTQMLIQSLATGIRAPSSFGALTYAFDSETRVISVAEAPASAVGTIPQPNDAQVQAFYEDNEQALRLPEFRALTLVYARPSDFAGRVEVPEARIREEFDARVATLTQPERRTYVRITATSETQANDIAARLNRGESAAAVAQALGLQVTRGENQTQAEVPDDAVGAAVFSARVRGPAVAARASLSPFVVVRVESSTPAVTPTYAEHRDELRNAIAADEAHDLLSSAISAFEEARAGGASLADAARANGLPTVTIAAVEAGGRDQQGRPVEALAGSEQVLSVAFQTAEGEATDFTPAGDADVIAGVDRIIPASVRPLAEVRAELVEGWIQRERARRLRELGEQITAAVNGGQTLAQAAAANRARVVVASRTLDRRSAMQGLPQGLASQTFGAAEGAAISEVGRAGVLVAVVEHINRPDISAADPQILEATRTYAERPCLQQALQAGAPPYCGVSTSVMEAIQGEIVSSANPRRNEAVITSVYRASNATDEEGQ</sequence>
<dbReference type="GO" id="GO:0003755">
    <property type="term" value="F:peptidyl-prolyl cis-trans isomerase activity"/>
    <property type="evidence" value="ECO:0007669"/>
    <property type="project" value="InterPro"/>
</dbReference>
<evidence type="ECO:0000256" key="1">
    <source>
        <dbReference type="ARBA" id="ARBA00004401"/>
    </source>
</evidence>
<keyword evidence="11" id="KW-1185">Reference proteome</keyword>
<dbReference type="InterPro" id="IPR000297">
    <property type="entry name" value="PPIase_PpiC"/>
</dbReference>
<feature type="domain" description="PpiC" evidence="9">
    <location>
        <begin position="259"/>
        <end position="378"/>
    </location>
</feature>
<evidence type="ECO:0000313" key="10">
    <source>
        <dbReference type="EMBL" id="ANP44537.1"/>
    </source>
</evidence>
<proteinExistence type="inferred from homology"/>
<evidence type="ECO:0000256" key="3">
    <source>
        <dbReference type="ARBA" id="ARBA00022692"/>
    </source>
</evidence>
<evidence type="ECO:0000256" key="7">
    <source>
        <dbReference type="ARBA" id="ARBA00038408"/>
    </source>
</evidence>
<evidence type="ECO:0000256" key="8">
    <source>
        <dbReference type="SAM" id="Phobius"/>
    </source>
</evidence>
<dbReference type="PANTHER" id="PTHR47529:SF1">
    <property type="entry name" value="PERIPLASMIC CHAPERONE PPID"/>
    <property type="match status" value="1"/>
</dbReference>
<keyword evidence="5 8" id="KW-0472">Membrane</keyword>
<evidence type="ECO:0000313" key="11">
    <source>
        <dbReference type="Proteomes" id="UP000092498"/>
    </source>
</evidence>
<dbReference type="InterPro" id="IPR027304">
    <property type="entry name" value="Trigger_fact/SurA_dom_sf"/>
</dbReference>
<dbReference type="InParanoid" id="A0A1B1ADA4"/>
<accession>A0A1B1ADA4</accession>
<evidence type="ECO:0000256" key="4">
    <source>
        <dbReference type="ARBA" id="ARBA00022989"/>
    </source>
</evidence>
<dbReference type="Pfam" id="PF13624">
    <property type="entry name" value="SurA_N_3"/>
    <property type="match status" value="1"/>
</dbReference>
<dbReference type="KEGG" id="cbot:ATE48_00660"/>
<dbReference type="GO" id="GO:0005886">
    <property type="term" value="C:plasma membrane"/>
    <property type="evidence" value="ECO:0007669"/>
    <property type="project" value="UniProtKB-SubCell"/>
</dbReference>
<reference evidence="10 11" key="1">
    <citation type="submission" date="2015-11" db="EMBL/GenBank/DDBJ databases">
        <title>Whole-Genome Sequence of Candidatus Oderbacter manganicum from the National Park Lower Oder Valley, Germany.</title>
        <authorList>
            <person name="Braun B."/>
            <person name="Liere K."/>
            <person name="Szewzyk U."/>
        </authorList>
    </citation>
    <scope>NUCLEOTIDE SEQUENCE [LARGE SCALE GENOMIC DNA]</scope>
    <source>
        <strain evidence="10 11">OTSz_A_272</strain>
    </source>
</reference>
<keyword evidence="4 8" id="KW-1133">Transmembrane helix</keyword>
<dbReference type="SUPFAM" id="SSF109998">
    <property type="entry name" value="Triger factor/SurA peptide-binding domain-like"/>
    <property type="match status" value="1"/>
</dbReference>
<comment type="subcellular location">
    <subcellularLocation>
        <location evidence="1">Cell membrane</location>
        <topology evidence="1">Single-pass type II membrane protein</topology>
    </subcellularLocation>
</comment>
<protein>
    <recommendedName>
        <fullName evidence="9">PpiC domain-containing protein</fullName>
    </recommendedName>
</protein>
<dbReference type="AlphaFoldDB" id="A0A1B1ADA4"/>
<feature type="transmembrane region" description="Helical" evidence="8">
    <location>
        <begin position="21"/>
        <end position="41"/>
    </location>
</feature>
<dbReference type="Gene3D" id="1.10.4030.10">
    <property type="entry name" value="Porin chaperone SurA, peptide-binding domain"/>
    <property type="match status" value="1"/>
</dbReference>
<dbReference type="EMBL" id="CP013244">
    <property type="protein sequence ID" value="ANP44537.1"/>
    <property type="molecule type" value="Genomic_DNA"/>
</dbReference>
<keyword evidence="6" id="KW-0143">Chaperone</keyword>
<dbReference type="Pfam" id="PF13145">
    <property type="entry name" value="Rotamase_2"/>
    <property type="match status" value="1"/>
</dbReference>
<name>A0A1B1ADA4_9PROT</name>
<comment type="similarity">
    <text evidence="7">Belongs to the PpiD chaperone family.</text>
</comment>
<dbReference type="Proteomes" id="UP000092498">
    <property type="component" value="Chromosome"/>
</dbReference>
<evidence type="ECO:0000256" key="6">
    <source>
        <dbReference type="ARBA" id="ARBA00023186"/>
    </source>
</evidence>
<evidence type="ECO:0000256" key="2">
    <source>
        <dbReference type="ARBA" id="ARBA00022475"/>
    </source>
</evidence>
<evidence type="ECO:0000259" key="9">
    <source>
        <dbReference type="Pfam" id="PF13145"/>
    </source>
</evidence>
<dbReference type="InterPro" id="IPR052029">
    <property type="entry name" value="PpiD_chaperone"/>
</dbReference>
<evidence type="ECO:0000256" key="5">
    <source>
        <dbReference type="ARBA" id="ARBA00023136"/>
    </source>
</evidence>
<dbReference type="PANTHER" id="PTHR47529">
    <property type="entry name" value="PEPTIDYL-PROLYL CIS-TRANS ISOMERASE D"/>
    <property type="match status" value="1"/>
</dbReference>
<keyword evidence="3 8" id="KW-0812">Transmembrane</keyword>
<gene>
    <name evidence="10" type="ORF">ATE48_00660</name>
</gene>